<reference evidence="4" key="1">
    <citation type="submission" date="2025-08" db="UniProtKB">
        <authorList>
            <consortium name="RefSeq"/>
        </authorList>
    </citation>
    <scope>IDENTIFICATION</scope>
</reference>
<evidence type="ECO:0000313" key="4">
    <source>
        <dbReference type="RefSeq" id="XP_016923135.3"/>
    </source>
</evidence>
<dbReference type="Gene3D" id="1.10.10.60">
    <property type="entry name" value="Homeodomain-like"/>
    <property type="match status" value="1"/>
</dbReference>
<evidence type="ECO:0000313" key="3">
    <source>
        <dbReference type="Proteomes" id="UP001652628"/>
    </source>
</evidence>
<name>A0AB39YWL7_DROSZ</name>
<protein>
    <recommendedName>
        <fullName evidence="2">HTH psq-type domain-containing protein</fullName>
    </recommendedName>
</protein>
<evidence type="ECO:0000259" key="2">
    <source>
        <dbReference type="Pfam" id="PF05225"/>
    </source>
</evidence>
<keyword evidence="3" id="KW-1185">Reference proteome</keyword>
<dbReference type="AlphaFoldDB" id="A0AB39YWL7"/>
<dbReference type="GeneID" id="108004665"/>
<gene>
    <name evidence="4" type="primary">LOC108004665</name>
</gene>
<dbReference type="GO" id="GO:0003677">
    <property type="term" value="F:DNA binding"/>
    <property type="evidence" value="ECO:0007669"/>
    <property type="project" value="InterPro"/>
</dbReference>
<proteinExistence type="predicted"/>
<feature type="domain" description="HTH psq-type" evidence="2">
    <location>
        <begin position="12"/>
        <end position="49"/>
    </location>
</feature>
<dbReference type="RefSeq" id="XP_016923135.3">
    <property type="nucleotide sequence ID" value="XM_017067646.4"/>
</dbReference>
<accession>A0AB39YWL7</accession>
<dbReference type="InterPro" id="IPR009057">
    <property type="entry name" value="Homeodomain-like_sf"/>
</dbReference>
<dbReference type="Pfam" id="PF05225">
    <property type="entry name" value="HTH_psq"/>
    <property type="match status" value="1"/>
</dbReference>
<dbReference type="InterPro" id="IPR007889">
    <property type="entry name" value="HTH_Psq"/>
</dbReference>
<dbReference type="Proteomes" id="UP001652628">
    <property type="component" value="Chromosome 2L"/>
</dbReference>
<dbReference type="GO" id="GO:0005634">
    <property type="term" value="C:nucleus"/>
    <property type="evidence" value="ECO:0007669"/>
    <property type="project" value="UniProtKB-SubCell"/>
</dbReference>
<sequence>MRNYKRKTPKRDPTILREAVAAMKSGISLRAASNIFGIPRSTLLLHRRNNETILPDESEPSEVDINDVEIAPKGYKTVFTEEQEKVLEHFLYVANDYFGLNAKQARSLAYQYVKHVKVACPLSWHRDEMAGLEWFRSFKVRHPKLILTKPERNLEPMNVAEFFANYFSVVKTE</sequence>
<dbReference type="SUPFAM" id="SSF46689">
    <property type="entry name" value="Homeodomain-like"/>
    <property type="match status" value="1"/>
</dbReference>
<organism evidence="3 4">
    <name type="scientific">Drosophila suzukii</name>
    <name type="common">Spotted-wing drosophila fruit fly</name>
    <dbReference type="NCBI Taxonomy" id="28584"/>
    <lineage>
        <taxon>Eukaryota</taxon>
        <taxon>Metazoa</taxon>
        <taxon>Ecdysozoa</taxon>
        <taxon>Arthropoda</taxon>
        <taxon>Hexapoda</taxon>
        <taxon>Insecta</taxon>
        <taxon>Pterygota</taxon>
        <taxon>Neoptera</taxon>
        <taxon>Endopterygota</taxon>
        <taxon>Diptera</taxon>
        <taxon>Brachycera</taxon>
        <taxon>Muscomorpha</taxon>
        <taxon>Ephydroidea</taxon>
        <taxon>Drosophilidae</taxon>
        <taxon>Drosophila</taxon>
        <taxon>Sophophora</taxon>
    </lineage>
</organism>
<comment type="subcellular location">
    <subcellularLocation>
        <location evidence="1">Nucleus</location>
    </subcellularLocation>
</comment>
<evidence type="ECO:0000256" key="1">
    <source>
        <dbReference type="ARBA" id="ARBA00004123"/>
    </source>
</evidence>